<keyword evidence="1 2" id="KW-0694">RNA-binding</keyword>
<feature type="domain" description="RRM" evidence="4">
    <location>
        <begin position="90"/>
        <end position="165"/>
    </location>
</feature>
<feature type="region of interest" description="Disordered" evidence="3">
    <location>
        <begin position="157"/>
        <end position="242"/>
    </location>
</feature>
<organism evidence="5">
    <name type="scientific">Prasinoderma coloniale</name>
    <dbReference type="NCBI Taxonomy" id="156133"/>
    <lineage>
        <taxon>Eukaryota</taxon>
        <taxon>Viridiplantae</taxon>
        <taxon>Prasinodermophyta</taxon>
        <taxon>Prasinodermophyceae</taxon>
        <taxon>Prasinodermales</taxon>
        <taxon>Prasinodermaceae</taxon>
        <taxon>Prasinoderma</taxon>
    </lineage>
</organism>
<name>A0A7R9TSC7_9VIRI</name>
<evidence type="ECO:0000256" key="3">
    <source>
        <dbReference type="SAM" id="MobiDB-lite"/>
    </source>
</evidence>
<feature type="compositionally biased region" description="Low complexity" evidence="3">
    <location>
        <begin position="212"/>
        <end position="225"/>
    </location>
</feature>
<dbReference type="PANTHER" id="PTHR23236:SF11">
    <property type="entry name" value="EUKARYOTIC TRANSLATION INITIATION FACTOR 4H"/>
    <property type="match status" value="1"/>
</dbReference>
<dbReference type="GO" id="GO:0003723">
    <property type="term" value="F:RNA binding"/>
    <property type="evidence" value="ECO:0007669"/>
    <property type="project" value="UniProtKB-UniRule"/>
</dbReference>
<feature type="compositionally biased region" description="Acidic residues" evidence="3">
    <location>
        <begin position="322"/>
        <end position="338"/>
    </location>
</feature>
<dbReference type="Gene3D" id="3.30.70.330">
    <property type="match status" value="1"/>
</dbReference>
<dbReference type="PROSITE" id="PS50102">
    <property type="entry name" value="RRM"/>
    <property type="match status" value="1"/>
</dbReference>
<dbReference type="InterPro" id="IPR035979">
    <property type="entry name" value="RBD_domain_sf"/>
</dbReference>
<protein>
    <recommendedName>
        <fullName evidence="4">RRM domain-containing protein</fullName>
    </recommendedName>
</protein>
<dbReference type="SUPFAM" id="SSF54928">
    <property type="entry name" value="RNA-binding domain, RBD"/>
    <property type="match status" value="1"/>
</dbReference>
<dbReference type="PANTHER" id="PTHR23236">
    <property type="entry name" value="EUKARYOTIC TRANSLATION INITIATION FACTOR 4B/4H"/>
    <property type="match status" value="1"/>
</dbReference>
<dbReference type="SMART" id="SM00360">
    <property type="entry name" value="RRM"/>
    <property type="match status" value="1"/>
</dbReference>
<evidence type="ECO:0000259" key="4">
    <source>
        <dbReference type="PROSITE" id="PS50102"/>
    </source>
</evidence>
<reference evidence="5" key="1">
    <citation type="submission" date="2021-01" db="EMBL/GenBank/DDBJ databases">
        <authorList>
            <person name="Corre E."/>
            <person name="Pelletier E."/>
            <person name="Niang G."/>
            <person name="Scheremetjew M."/>
            <person name="Finn R."/>
            <person name="Kale V."/>
            <person name="Holt S."/>
            <person name="Cochrane G."/>
            <person name="Meng A."/>
            <person name="Brown T."/>
            <person name="Cohen L."/>
        </authorList>
    </citation>
    <scope>NUCLEOTIDE SEQUENCE</scope>
    <source>
        <strain evidence="5">CCMP1413</strain>
    </source>
</reference>
<dbReference type="InterPro" id="IPR012677">
    <property type="entry name" value="Nucleotide-bd_a/b_plait_sf"/>
</dbReference>
<feature type="region of interest" description="Disordered" evidence="3">
    <location>
        <begin position="285"/>
        <end position="356"/>
    </location>
</feature>
<accession>A0A7R9TSC7</accession>
<dbReference type="InterPro" id="IPR000504">
    <property type="entry name" value="RRM_dom"/>
</dbReference>
<dbReference type="EMBL" id="HBDZ01010678">
    <property type="protein sequence ID" value="CAD8243455.1"/>
    <property type="molecule type" value="Transcribed_RNA"/>
</dbReference>
<dbReference type="AlphaFoldDB" id="A0A7R9TSC7"/>
<dbReference type="Pfam" id="PF00076">
    <property type="entry name" value="RRM_1"/>
    <property type="match status" value="1"/>
</dbReference>
<evidence type="ECO:0000256" key="1">
    <source>
        <dbReference type="ARBA" id="ARBA00022884"/>
    </source>
</evidence>
<proteinExistence type="predicted"/>
<evidence type="ECO:0000313" key="5">
    <source>
        <dbReference type="EMBL" id="CAD8243455.1"/>
    </source>
</evidence>
<evidence type="ECO:0000256" key="2">
    <source>
        <dbReference type="PROSITE-ProRule" id="PRU00176"/>
    </source>
</evidence>
<feature type="region of interest" description="Disordered" evidence="3">
    <location>
        <begin position="1"/>
        <end position="71"/>
    </location>
</feature>
<gene>
    <name evidence="5" type="ORF">PCOL08062_LOCUS8135</name>
</gene>
<sequence>MMQVEARPSGDVRMASGFMPPQPMHRQHSGQGDGGGRPHPGQYPRDGPRRFTSHGDAPAAPAPPAYSGGGAYNSRSAHRVAAGGVSPTCVTAFVSNLPHSVTPEEVEMVFAPTIITDMRPIRHRDSGRLRGIFIDFENHELLLKALRKDGTVVRGRPVTVRPDMPSAPPVRPVSTLQQGMASGPPSSAPPTSLPTASPASSMRPKLNLAPRSAQAGAIGAQSSPACGRPNPFGDAKPANTSERLLELERLDNERKARREENERRRAELKANTDALVKHIAAGKSVMPTHGIPSSKAVVAPGQPPKAIRTPSGVLKPKPTADSWEDDEDDTEEDEDDDDPGRPDMHNPFSLLAIDDC</sequence>